<dbReference type="EC" id="2.7.10.2" evidence="2"/>
<dbReference type="Proteomes" id="UP000317010">
    <property type="component" value="Unassembled WGS sequence"/>
</dbReference>
<feature type="domain" description="AAA" evidence="10">
    <location>
        <begin position="581"/>
        <end position="710"/>
    </location>
</feature>
<dbReference type="Pfam" id="PF13614">
    <property type="entry name" value="AAA_31"/>
    <property type="match status" value="1"/>
</dbReference>
<dbReference type="GO" id="GO:0004715">
    <property type="term" value="F:non-membrane spanning protein tyrosine kinase activity"/>
    <property type="evidence" value="ECO:0007669"/>
    <property type="project" value="UniProtKB-EC"/>
</dbReference>
<dbReference type="GO" id="GO:0005524">
    <property type="term" value="F:ATP binding"/>
    <property type="evidence" value="ECO:0007669"/>
    <property type="project" value="UniProtKB-KW"/>
</dbReference>
<dbReference type="Gene3D" id="3.40.50.300">
    <property type="entry name" value="P-loop containing nucleotide triphosphate hydrolases"/>
    <property type="match status" value="1"/>
</dbReference>
<evidence type="ECO:0000259" key="10">
    <source>
        <dbReference type="Pfam" id="PF13614"/>
    </source>
</evidence>
<evidence type="ECO:0000256" key="9">
    <source>
        <dbReference type="SAM" id="Phobius"/>
    </source>
</evidence>
<keyword evidence="9" id="KW-0812">Transmembrane</keyword>
<dbReference type="OrthoDB" id="9794577at2"/>
<keyword evidence="13" id="KW-1185">Reference proteome</keyword>
<dbReference type="InterPro" id="IPR027417">
    <property type="entry name" value="P-loop_NTPase"/>
</dbReference>
<evidence type="ECO:0000256" key="2">
    <source>
        <dbReference type="ARBA" id="ARBA00011903"/>
    </source>
</evidence>
<evidence type="ECO:0000256" key="5">
    <source>
        <dbReference type="ARBA" id="ARBA00022777"/>
    </source>
</evidence>
<keyword evidence="7" id="KW-0829">Tyrosine-protein kinase</keyword>
<dbReference type="InterPro" id="IPR025669">
    <property type="entry name" value="AAA_dom"/>
</dbReference>
<comment type="catalytic activity">
    <reaction evidence="8">
        <text>L-tyrosyl-[protein] + ATP = O-phospho-L-tyrosyl-[protein] + ADP + H(+)</text>
        <dbReference type="Rhea" id="RHEA:10596"/>
        <dbReference type="Rhea" id="RHEA-COMP:10136"/>
        <dbReference type="Rhea" id="RHEA-COMP:20101"/>
        <dbReference type="ChEBI" id="CHEBI:15378"/>
        <dbReference type="ChEBI" id="CHEBI:30616"/>
        <dbReference type="ChEBI" id="CHEBI:46858"/>
        <dbReference type="ChEBI" id="CHEBI:61978"/>
        <dbReference type="ChEBI" id="CHEBI:456216"/>
        <dbReference type="EC" id="2.7.10.2"/>
    </reaction>
</comment>
<reference evidence="12 13" key="1">
    <citation type="submission" date="2019-07" db="EMBL/GenBank/DDBJ databases">
        <title>Genomic Encyclopedia of Archaeal and Bacterial Type Strains, Phase II (KMG-II): from individual species to whole genera.</title>
        <authorList>
            <person name="Goeker M."/>
        </authorList>
    </citation>
    <scope>NUCLEOTIDE SEQUENCE [LARGE SCALE GENOMIC DNA]</scope>
    <source>
        <strain evidence="12 13">ATCC BAA-1854</strain>
    </source>
</reference>
<dbReference type="PANTHER" id="PTHR32309:SF13">
    <property type="entry name" value="FERRIC ENTEROBACTIN TRANSPORT PROTEIN FEPE"/>
    <property type="match status" value="1"/>
</dbReference>
<dbReference type="InterPro" id="IPR050445">
    <property type="entry name" value="Bact_polysacc_biosynth/exp"/>
</dbReference>
<evidence type="ECO:0000256" key="4">
    <source>
        <dbReference type="ARBA" id="ARBA00022741"/>
    </source>
</evidence>
<evidence type="ECO:0000313" key="13">
    <source>
        <dbReference type="Proteomes" id="UP000317010"/>
    </source>
</evidence>
<evidence type="ECO:0000259" key="11">
    <source>
        <dbReference type="Pfam" id="PF13807"/>
    </source>
</evidence>
<dbReference type="EMBL" id="VLLI01000005">
    <property type="protein sequence ID" value="TWJ00801.1"/>
    <property type="molecule type" value="Genomic_DNA"/>
</dbReference>
<evidence type="ECO:0000256" key="1">
    <source>
        <dbReference type="ARBA" id="ARBA00007316"/>
    </source>
</evidence>
<comment type="caution">
    <text evidence="12">The sequence shown here is derived from an EMBL/GenBank/DDBJ whole genome shotgun (WGS) entry which is preliminary data.</text>
</comment>
<dbReference type="NCBIfam" id="TIGR01007">
    <property type="entry name" value="eps_fam"/>
    <property type="match status" value="1"/>
</dbReference>
<organism evidence="12 13">
    <name type="scientific">Mucilaginibacter frigoritolerans</name>
    <dbReference type="NCBI Taxonomy" id="652788"/>
    <lineage>
        <taxon>Bacteria</taxon>
        <taxon>Pseudomonadati</taxon>
        <taxon>Bacteroidota</taxon>
        <taxon>Sphingobacteriia</taxon>
        <taxon>Sphingobacteriales</taxon>
        <taxon>Sphingobacteriaceae</taxon>
        <taxon>Mucilaginibacter</taxon>
    </lineage>
</organism>
<accession>A0A562U6L4</accession>
<evidence type="ECO:0000256" key="3">
    <source>
        <dbReference type="ARBA" id="ARBA00022679"/>
    </source>
</evidence>
<dbReference type="AlphaFoldDB" id="A0A562U6L4"/>
<evidence type="ECO:0000256" key="8">
    <source>
        <dbReference type="ARBA" id="ARBA00051245"/>
    </source>
</evidence>
<keyword evidence="4" id="KW-0547">Nucleotide-binding</keyword>
<feature type="transmembrane region" description="Helical" evidence="9">
    <location>
        <begin position="497"/>
        <end position="515"/>
    </location>
</feature>
<dbReference type="Pfam" id="PF13807">
    <property type="entry name" value="GNVR"/>
    <property type="match status" value="1"/>
</dbReference>
<keyword evidence="6" id="KW-0067">ATP-binding</keyword>
<dbReference type="RefSeq" id="WP_144912201.1">
    <property type="nucleotide sequence ID" value="NZ_VLLI01000005.1"/>
</dbReference>
<dbReference type="InterPro" id="IPR005702">
    <property type="entry name" value="Wzc-like_C"/>
</dbReference>
<gene>
    <name evidence="12" type="ORF">JN11_02060</name>
</gene>
<feature type="domain" description="Tyrosine-protein kinase G-rich" evidence="11">
    <location>
        <begin position="439"/>
        <end position="517"/>
    </location>
</feature>
<dbReference type="SUPFAM" id="SSF52540">
    <property type="entry name" value="P-loop containing nucleoside triphosphate hydrolases"/>
    <property type="match status" value="1"/>
</dbReference>
<evidence type="ECO:0000313" key="12">
    <source>
        <dbReference type="EMBL" id="TWJ00801.1"/>
    </source>
</evidence>
<dbReference type="GO" id="GO:0005886">
    <property type="term" value="C:plasma membrane"/>
    <property type="evidence" value="ECO:0007669"/>
    <property type="project" value="TreeGrafter"/>
</dbReference>
<evidence type="ECO:0000256" key="6">
    <source>
        <dbReference type="ARBA" id="ARBA00022840"/>
    </source>
</evidence>
<dbReference type="CDD" id="cd05387">
    <property type="entry name" value="BY-kinase"/>
    <property type="match status" value="1"/>
</dbReference>
<evidence type="ECO:0000256" key="7">
    <source>
        <dbReference type="ARBA" id="ARBA00023137"/>
    </source>
</evidence>
<dbReference type="InterPro" id="IPR032807">
    <property type="entry name" value="GNVR"/>
</dbReference>
<dbReference type="PANTHER" id="PTHR32309">
    <property type="entry name" value="TYROSINE-PROTEIN KINASE"/>
    <property type="match status" value="1"/>
</dbReference>
<keyword evidence="9" id="KW-1133">Transmembrane helix</keyword>
<name>A0A562U6L4_9SPHI</name>
<keyword evidence="9" id="KW-0472">Membrane</keyword>
<comment type="similarity">
    <text evidence="1">Belongs to the CpsD/CapB family.</text>
</comment>
<keyword evidence="5" id="KW-0418">Kinase</keyword>
<proteinExistence type="inferred from homology"/>
<keyword evidence="3" id="KW-0808">Transferase</keyword>
<sequence>MNNTKKRENSDFVELDESNNIFKSIAYRYVPYWPIFLLTFFLSIVGASIYIHYQSPVYEASASILLKDDKNDDQGTNILESLNISGTKKNVENELVVLKSHSLMRQVVTEMGLYAQIYQKGQVRNVLSYPSYPVNFVALHPENIKSTIAPIPFEYLSAENAVKIGGKKYTLNTPVNTPYGDFVIYKSADSLSSLPANSTKHPFSLQLKSVKASAKQLIGAFSVSANSKQSSIISLKFTDQNPLRAESILNTLINDYSKNGIEDKNTIAARTLTFLEDRLKIVNGELSKVEGDIQQYKSKENIVDVSEEGKIFLTSVQESDLKINEINIQLSVLDQVEKYIVKKGEEPGVVPGTAIITDQLLTQLLLKLYEDDIQLERLRKISGENSPSIIDIKTQIAQLKPSILENIHTIRQNLLASRAQLQANNNRLTSSLKSVPQKERALVQISRDQLIKSGIYSFLLQKREETQLSLAASVSDSRIIDAAESNPNPIQPVASNVYMIAIVLGIFAAVIFVLAREVYNKLILFRSEIENGTSAPIIAEILFDPGEEPIKIKDGNNTVIAEQFRALRTALSYSGIQDDKKVILMTSSISGEGKSFMAINLAIAMTLANKKVALLELDLRKPKFAKMLKINRENGISDYLVGLSTIDEIKKPLPEIPNLFVFTAGAIAPNPTELLLNEKLDLLIKELKKDFDYILIDSPPVSLITDAKLLNVYSDICLYVIRHNYTPKLYLKMIDEIYDNDELNNVNIIFNGIKPRGMFRQGFGQGYGQSYGYGYGYNYAEDTAIKKSNNIFKNIGRRFGK</sequence>
<feature type="transmembrane region" description="Helical" evidence="9">
    <location>
        <begin position="32"/>
        <end position="53"/>
    </location>
</feature>
<protein>
    <recommendedName>
        <fullName evidence="2">non-specific protein-tyrosine kinase</fullName>
        <ecNumber evidence="2">2.7.10.2</ecNumber>
    </recommendedName>
</protein>